<keyword evidence="3" id="KW-0645">Protease</keyword>
<keyword evidence="5" id="KW-0862">Zinc</keyword>
<dbReference type="GO" id="GO:0004181">
    <property type="term" value="F:metallocarboxypeptidase activity"/>
    <property type="evidence" value="ECO:0007669"/>
    <property type="project" value="InterPro"/>
</dbReference>
<reference evidence="8" key="1">
    <citation type="submission" date="2015-10" db="EMBL/GenBank/DDBJ databases">
        <authorList>
            <person name="Gilbert D.G."/>
        </authorList>
    </citation>
    <scope>NUCLEOTIDE SEQUENCE</scope>
</reference>
<evidence type="ECO:0000313" key="8">
    <source>
        <dbReference type="EMBL" id="CUV10043.1"/>
    </source>
</evidence>
<dbReference type="GO" id="GO:0005615">
    <property type="term" value="C:extracellular space"/>
    <property type="evidence" value="ECO:0007669"/>
    <property type="project" value="TreeGrafter"/>
</dbReference>
<name>A0A160VHB1_9ZZZZ</name>
<dbReference type="GO" id="GO:0008270">
    <property type="term" value="F:zinc ion binding"/>
    <property type="evidence" value="ECO:0007669"/>
    <property type="project" value="InterPro"/>
</dbReference>
<dbReference type="EMBL" id="FAXC01000344">
    <property type="protein sequence ID" value="CUV10043.1"/>
    <property type="molecule type" value="Genomic_DNA"/>
</dbReference>
<evidence type="ECO:0000256" key="2">
    <source>
        <dbReference type="ARBA" id="ARBA00005988"/>
    </source>
</evidence>
<evidence type="ECO:0000256" key="1">
    <source>
        <dbReference type="ARBA" id="ARBA00001947"/>
    </source>
</evidence>
<comment type="similarity">
    <text evidence="2">Belongs to the peptidase M14 family.</text>
</comment>
<evidence type="ECO:0000256" key="3">
    <source>
        <dbReference type="ARBA" id="ARBA00022670"/>
    </source>
</evidence>
<dbReference type="PANTHER" id="PTHR11705:SF143">
    <property type="entry name" value="SLL0236 PROTEIN"/>
    <property type="match status" value="1"/>
</dbReference>
<dbReference type="GO" id="GO:0006508">
    <property type="term" value="P:proteolysis"/>
    <property type="evidence" value="ECO:0007669"/>
    <property type="project" value="UniProtKB-KW"/>
</dbReference>
<keyword evidence="6" id="KW-0482">Metalloprotease</keyword>
<dbReference type="Gene3D" id="3.40.630.10">
    <property type="entry name" value="Zn peptidases"/>
    <property type="match status" value="1"/>
</dbReference>
<gene>
    <name evidence="8" type="ORF">MGWOODY_Mmi1549</name>
</gene>
<evidence type="ECO:0000256" key="5">
    <source>
        <dbReference type="ARBA" id="ARBA00022833"/>
    </source>
</evidence>
<accession>A0A160VHB1</accession>
<dbReference type="SUPFAM" id="SSF53187">
    <property type="entry name" value="Zn-dependent exopeptidases"/>
    <property type="match status" value="1"/>
</dbReference>
<organism evidence="8">
    <name type="scientific">hydrothermal vent metagenome</name>
    <dbReference type="NCBI Taxonomy" id="652676"/>
    <lineage>
        <taxon>unclassified sequences</taxon>
        <taxon>metagenomes</taxon>
        <taxon>ecological metagenomes</taxon>
    </lineage>
</organism>
<dbReference type="InterPro" id="IPR029062">
    <property type="entry name" value="Class_I_gatase-like"/>
</dbReference>
<evidence type="ECO:0000256" key="6">
    <source>
        <dbReference type="ARBA" id="ARBA00023049"/>
    </source>
</evidence>
<dbReference type="SUPFAM" id="SSF52317">
    <property type="entry name" value="Class I glutamine amidotransferase-like"/>
    <property type="match status" value="1"/>
</dbReference>
<keyword evidence="8" id="KW-0121">Carboxypeptidase</keyword>
<dbReference type="AlphaFoldDB" id="A0A160VHB1"/>
<proteinExistence type="inferred from homology"/>
<dbReference type="Pfam" id="PF00246">
    <property type="entry name" value="Peptidase_M14"/>
    <property type="match status" value="1"/>
</dbReference>
<comment type="cofactor">
    <cofactor evidence="1">
        <name>Zn(2+)</name>
        <dbReference type="ChEBI" id="CHEBI:29105"/>
    </cofactor>
</comment>
<keyword evidence="4" id="KW-0378">Hydrolase</keyword>
<evidence type="ECO:0000256" key="4">
    <source>
        <dbReference type="ARBA" id="ARBA00022801"/>
    </source>
</evidence>
<dbReference type="PANTHER" id="PTHR11705">
    <property type="entry name" value="PROTEASE FAMILY M14 CARBOXYPEPTIDASE A,B"/>
    <property type="match status" value="1"/>
</dbReference>
<protein>
    <submittedName>
        <fullName evidence="8">Peptidase M14, carboxypeptidase A</fullName>
    </submittedName>
</protein>
<evidence type="ECO:0000259" key="7">
    <source>
        <dbReference type="Pfam" id="PF00246"/>
    </source>
</evidence>
<feature type="domain" description="Peptidase M14" evidence="7">
    <location>
        <begin position="52"/>
        <end position="222"/>
    </location>
</feature>
<dbReference type="InterPro" id="IPR000834">
    <property type="entry name" value="Peptidase_M14"/>
</dbReference>
<sequence length="870" mass="99129">MRKQFFKKILFLFQLSTLFASSLQSPVEFLGYDLGDKFTFHHDAVDYFEHVSTVSDHVNLIEYGETYEGRPLIVAVITHPDNKESLETIRTHHLVTSGLQEGETSGNNFSIVWLSYSVHGNESSSMEAAIKTLYTFSDTSNVEQMQWLEKVVLIIDPCINPDGRDRYAHFYRMTGNRIPDVDAKTRGHREPWPGGRTNHYYHDLNRDWCWQNQKESQERSRLYRQWMPHVHVDYHEQSYNDPYYFAPAVEPYHELITPWQKEFQQIIGQNNATSFDHNQLLYFRNEEFDLLYPGFGDTYPIFNGALGMTYEKGGSGAGGVAVKTSATDTLTLKERLEHHYLTGLSTVEATYENSEKVVEEFQQFFKNANSNPPGKYKTFIISHENNTNKRNDLMDLLDINGITYGYVSTSGSQSIDNAFNYTTGNTETIEISNKDLCISTRQDLAVLTHVLFEPVTHVSDSITYDITAWSLPYIYGLQAYATETVFELTEDSSKPDGSTDYDFGINPYGYLVSWGTINELNFLAEVLKNKVTVRVAEKSFTHSGIHYEPGALFISPKGNEHLGDKLHKIVSVATLNHLPDLKSIQTGGSSKGIDLGSSNFNVITQPRIGVLSGQGVSSSNFGEIWHFFEQQIQFPVSVFNSSDFKSIPFEDLDVLILPNGSYGFLKTEVPPSPQVKKETSASMLVKPSPPPQLLKWVNGGGRLIVIGSAMEKFLDQKGYGLVKYESETAKKEAKKLDEKQKMEERDKKYGNRRRQRLVDTMYGNIVKIEMDNTHPLAFGYDKHYFSLKLEKKLYPLLPKGWNVGILKDPDSHISGFMGHRIKKKIKNNLMFGVYEAKKGRIIYMADNPLFRSYWYNSKVLFGNAVFLIKG</sequence>